<evidence type="ECO:0000256" key="7">
    <source>
        <dbReference type="SAM" id="Phobius"/>
    </source>
</evidence>
<feature type="transmembrane region" description="Helical" evidence="7">
    <location>
        <begin position="308"/>
        <end position="329"/>
    </location>
</feature>
<keyword evidence="9" id="KW-1185">Reference proteome</keyword>
<dbReference type="PANTHER" id="PTHR43266:SF2">
    <property type="entry name" value="MAJOR FACILITATOR SUPERFAMILY (MFS) PROFILE DOMAIN-CONTAINING PROTEIN"/>
    <property type="match status" value="1"/>
</dbReference>
<dbReference type="AlphaFoldDB" id="A0A6F8V8E9"/>
<dbReference type="Proteomes" id="UP000502260">
    <property type="component" value="Chromosome"/>
</dbReference>
<keyword evidence="5 7" id="KW-1133">Transmembrane helix</keyword>
<feature type="transmembrane region" description="Helical" evidence="7">
    <location>
        <begin position="285"/>
        <end position="302"/>
    </location>
</feature>
<proteinExistence type="predicted"/>
<dbReference type="InterPro" id="IPR036259">
    <property type="entry name" value="MFS_trans_sf"/>
</dbReference>
<protein>
    <submittedName>
        <fullName evidence="8">Lysophospholipid transporter LplT</fullName>
    </submittedName>
</protein>
<comment type="subcellular location">
    <subcellularLocation>
        <location evidence="1">Cell membrane</location>
        <topology evidence="1">Multi-pass membrane protein</topology>
    </subcellularLocation>
</comment>
<evidence type="ECO:0000256" key="1">
    <source>
        <dbReference type="ARBA" id="ARBA00004651"/>
    </source>
</evidence>
<dbReference type="EMBL" id="AP022853">
    <property type="protein sequence ID" value="BCB25934.1"/>
    <property type="molecule type" value="Genomic_DNA"/>
</dbReference>
<dbReference type="RefSeq" id="WP_173060797.1">
    <property type="nucleotide sequence ID" value="NZ_AP022853.1"/>
</dbReference>
<feature type="transmembrane region" description="Helical" evidence="7">
    <location>
        <begin position="196"/>
        <end position="215"/>
    </location>
</feature>
<dbReference type="GO" id="GO:0022857">
    <property type="term" value="F:transmembrane transporter activity"/>
    <property type="evidence" value="ECO:0007669"/>
    <property type="project" value="InterPro"/>
</dbReference>
<feature type="transmembrane region" description="Helical" evidence="7">
    <location>
        <begin position="372"/>
        <end position="393"/>
    </location>
</feature>
<accession>A0A6F8V8E9</accession>
<feature type="transmembrane region" description="Helical" evidence="7">
    <location>
        <begin position="94"/>
        <end position="119"/>
    </location>
</feature>
<feature type="transmembrane region" description="Helical" evidence="7">
    <location>
        <begin position="227"/>
        <end position="249"/>
    </location>
</feature>
<evidence type="ECO:0000256" key="2">
    <source>
        <dbReference type="ARBA" id="ARBA00022448"/>
    </source>
</evidence>
<feature type="transmembrane region" description="Helical" evidence="7">
    <location>
        <begin position="16"/>
        <end position="41"/>
    </location>
</feature>
<name>A0A6F8V8E9_9PROT</name>
<evidence type="ECO:0000256" key="4">
    <source>
        <dbReference type="ARBA" id="ARBA00022692"/>
    </source>
</evidence>
<dbReference type="Pfam" id="PF07690">
    <property type="entry name" value="MFS_1"/>
    <property type="match status" value="1"/>
</dbReference>
<evidence type="ECO:0000313" key="8">
    <source>
        <dbReference type="EMBL" id="BCB25934.1"/>
    </source>
</evidence>
<feature type="transmembrane region" description="Helical" evidence="7">
    <location>
        <begin position="139"/>
        <end position="159"/>
    </location>
</feature>
<dbReference type="GO" id="GO:0005886">
    <property type="term" value="C:plasma membrane"/>
    <property type="evidence" value="ECO:0007669"/>
    <property type="project" value="UniProtKB-SubCell"/>
</dbReference>
<reference evidence="9" key="1">
    <citation type="submission" date="2020-03" db="EMBL/GenBank/DDBJ databases">
        <title>Complete genome sequence of sulfur-oxidizing bacterium skT11.</title>
        <authorList>
            <person name="Kanda M."/>
            <person name="Kojima H."/>
            <person name="Fukui M."/>
        </authorList>
    </citation>
    <scope>NUCLEOTIDE SEQUENCE [LARGE SCALE GENOMIC DNA]</scope>
    <source>
        <strain evidence="9">skT11</strain>
    </source>
</reference>
<evidence type="ECO:0000313" key="9">
    <source>
        <dbReference type="Proteomes" id="UP000502260"/>
    </source>
</evidence>
<keyword evidence="6 7" id="KW-0472">Membrane</keyword>
<feature type="transmembrane region" description="Helical" evidence="7">
    <location>
        <begin position="166"/>
        <end position="184"/>
    </location>
</feature>
<gene>
    <name evidence="8" type="primary">lplT</name>
    <name evidence="8" type="ORF">SKTS_08200</name>
</gene>
<organism evidence="8 9">
    <name type="scientific">Sulfurimicrobium lacus</name>
    <dbReference type="NCBI Taxonomy" id="2715678"/>
    <lineage>
        <taxon>Bacteria</taxon>
        <taxon>Pseudomonadati</taxon>
        <taxon>Pseudomonadota</taxon>
        <taxon>Betaproteobacteria</taxon>
        <taxon>Nitrosomonadales</taxon>
        <taxon>Sulfuricellaceae</taxon>
        <taxon>Sulfurimicrobium</taxon>
    </lineage>
</organism>
<keyword evidence="2" id="KW-0813">Transport</keyword>
<dbReference type="Gene3D" id="1.20.1250.20">
    <property type="entry name" value="MFS general substrate transporter like domains"/>
    <property type="match status" value="1"/>
</dbReference>
<dbReference type="NCBIfam" id="NF008397">
    <property type="entry name" value="PRK11195.1"/>
    <property type="match status" value="1"/>
</dbReference>
<dbReference type="CDD" id="cd06173">
    <property type="entry name" value="MFS_MefA_like"/>
    <property type="match status" value="1"/>
</dbReference>
<evidence type="ECO:0000256" key="6">
    <source>
        <dbReference type="ARBA" id="ARBA00023136"/>
    </source>
</evidence>
<dbReference type="PANTHER" id="PTHR43266">
    <property type="entry name" value="MACROLIDE-EFFLUX PROTEIN"/>
    <property type="match status" value="1"/>
</dbReference>
<evidence type="ECO:0000256" key="3">
    <source>
        <dbReference type="ARBA" id="ARBA00022475"/>
    </source>
</evidence>
<feature type="transmembrane region" description="Helical" evidence="7">
    <location>
        <begin position="255"/>
        <end position="273"/>
    </location>
</feature>
<dbReference type="InterPro" id="IPR011701">
    <property type="entry name" value="MFS"/>
</dbReference>
<feature type="transmembrane region" description="Helical" evidence="7">
    <location>
        <begin position="53"/>
        <end position="73"/>
    </location>
</feature>
<keyword evidence="3" id="KW-1003">Cell membrane</keyword>
<dbReference type="SUPFAM" id="SSF103473">
    <property type="entry name" value="MFS general substrate transporter"/>
    <property type="match status" value="1"/>
</dbReference>
<evidence type="ECO:0000256" key="5">
    <source>
        <dbReference type="ARBA" id="ARBA00022989"/>
    </source>
</evidence>
<feature type="transmembrane region" description="Helical" evidence="7">
    <location>
        <begin position="349"/>
        <end position="366"/>
    </location>
</feature>
<keyword evidence="4 7" id="KW-0812">Transmembrane</keyword>
<dbReference type="KEGG" id="slac:SKTS_08200"/>
<sequence length="410" mass="42588">MTHSTIQNGSLVSRGMIAVLVAQFFSALADNALLFAAIAMLKFMHAPDWQTPLLQEFFAVAFILLAPFVGPFADSWPKGRVMLAANAMKFAGAIAMLLGLHPLLAYNLVGVGAAAYSPAKYGILSELVGAEKLVKANSMMEGSTIVAILLGAVLGGMLADRSVNMALSGVAACYVIAGLANLLIPKLPAAHPLATFSPVALVRDFWAALIILVKNPDARFSMLGTSVFWGSGSTLRFLLVAWVPVALLISNNGMAANLSGVVAIGIALGAAAAAKFVNLKTINRALPAGILIGLLIPVFAQATSLPTAVVMLVLIGACGGFYVVPLNALLQERGHETVGAGHAIAIQNVFENFAMIVMVGLYALMVKAGMEVVASASLFGLVVFFAIGTLAWLRISKAKAAGRLAEEANS</sequence>